<name>A0A6B8VKS2_9CORY</name>
<dbReference type="KEGG" id="ccoe:CETAM_01925"/>
<protein>
    <submittedName>
        <fullName evidence="2">Uncharacterized protein</fullName>
    </submittedName>
</protein>
<dbReference type="AlphaFoldDB" id="A0A6B8VKS2"/>
<gene>
    <name evidence="2" type="ORF">CETAM_01925</name>
</gene>
<feature type="transmembrane region" description="Helical" evidence="1">
    <location>
        <begin position="19"/>
        <end position="37"/>
    </location>
</feature>
<keyword evidence="3" id="KW-1185">Reference proteome</keyword>
<dbReference type="Proteomes" id="UP000425178">
    <property type="component" value="Chromosome"/>
</dbReference>
<feature type="transmembrane region" description="Helical" evidence="1">
    <location>
        <begin position="74"/>
        <end position="100"/>
    </location>
</feature>
<keyword evidence="1" id="KW-0812">Transmembrane</keyword>
<evidence type="ECO:0000256" key="1">
    <source>
        <dbReference type="SAM" id="Phobius"/>
    </source>
</evidence>
<evidence type="ECO:0000313" key="2">
    <source>
        <dbReference type="EMBL" id="QGU03669.1"/>
    </source>
</evidence>
<organism evidence="2 3">
    <name type="scientific">Corynebacterium comes</name>
    <dbReference type="NCBI Taxonomy" id="2675218"/>
    <lineage>
        <taxon>Bacteria</taxon>
        <taxon>Bacillati</taxon>
        <taxon>Actinomycetota</taxon>
        <taxon>Actinomycetes</taxon>
        <taxon>Mycobacteriales</taxon>
        <taxon>Corynebacteriaceae</taxon>
        <taxon>Corynebacterium</taxon>
    </lineage>
</organism>
<keyword evidence="1" id="KW-1133">Transmembrane helix</keyword>
<accession>A0A6B8VKS2</accession>
<sequence length="187" mass="20242">MTDTTPDTTDSRKPETIRLLLLLFAVAVGGEILHQILNVVIGLMDPSAFIAAAKDALTEEQAAELGDGAVTTSVYASMFLAAALGIAIMGLLAFMLVLINRRSRHAGLARRMLLVFGFYFGFRTLLLFVAAPGGNDVPMAMYLLDGSVQIIVGVAAVLGLIFSFRPEALRWTREIDESGNRTDPRRK</sequence>
<proteinExistence type="predicted"/>
<feature type="transmembrane region" description="Helical" evidence="1">
    <location>
        <begin position="112"/>
        <end position="133"/>
    </location>
</feature>
<reference evidence="2 3" key="1">
    <citation type="journal article" date="2021" name="Int. J. Syst. Evol. Microbiol.">
        <title>Classification of three corynebacterial strains isolated from a small paddock in North Rhine-Westphalia: proposal of &lt;i&gt;Corynebacterium kalinowskii&lt;/i&gt; sp. nov., &lt;i&gt;Corynebacterium comes&lt;/i&gt; sp. nov. and &lt;i&gt;Corynebacterium occultum&lt;/i&gt; sp. nov.</title>
        <authorList>
            <person name="Schaffert L."/>
            <person name="Ruwe M."/>
            <person name="Milse J."/>
            <person name="Hanuschka K."/>
            <person name="Ortseifen V."/>
            <person name="Droste J."/>
            <person name="Brandt D."/>
            <person name="Schl L."/>
            <person name="Kutter Y."/>
            <person name="Vinke S."/>
            <person name="Vieh P."/>
            <person name="Jacob L."/>
            <person name="L N.C."/>
            <person name="Schulte-Berndt E."/>
            <person name="Hain C."/>
            <person name="Linder M."/>
            <person name="Schmidt P."/>
            <person name="Wollenschl L."/>
            <person name="Luttermann T."/>
            <person name="Thieme E."/>
            <person name="Hassa J."/>
            <person name="Haak M."/>
            <person name="Wittchen M."/>
            <person name="Mentz A."/>
            <person name="Persicke M."/>
            <person name="Busche T."/>
            <person name="R C."/>
        </authorList>
    </citation>
    <scope>NUCLEOTIDE SEQUENCE [LARGE SCALE GENOMIC DNA]</scope>
    <source>
        <strain evidence="2 3">2019</strain>
    </source>
</reference>
<keyword evidence="1" id="KW-0472">Membrane</keyword>
<feature type="transmembrane region" description="Helical" evidence="1">
    <location>
        <begin position="139"/>
        <end position="164"/>
    </location>
</feature>
<dbReference type="EMBL" id="CP046453">
    <property type="protein sequence ID" value="QGU03669.1"/>
    <property type="molecule type" value="Genomic_DNA"/>
</dbReference>
<dbReference type="RefSeq" id="WP_156226823.1">
    <property type="nucleotide sequence ID" value="NZ_CP046453.1"/>
</dbReference>
<evidence type="ECO:0000313" key="3">
    <source>
        <dbReference type="Proteomes" id="UP000425178"/>
    </source>
</evidence>